<evidence type="ECO:0000313" key="2">
    <source>
        <dbReference type="EMBL" id="AFZ06310.1"/>
    </source>
</evidence>
<proteinExistence type="predicted"/>
<feature type="compositionally biased region" description="Basic and acidic residues" evidence="1">
    <location>
        <begin position="9"/>
        <end position="23"/>
    </location>
</feature>
<accession>K9VGC6</accession>
<dbReference type="HOGENOM" id="CLU_3382984_0_0_3"/>
<feature type="region of interest" description="Disordered" evidence="1">
    <location>
        <begin position="1"/>
        <end position="23"/>
    </location>
</feature>
<name>K9VGC6_9CYAN</name>
<dbReference type="STRING" id="179408.Osc7112_1821"/>
<protein>
    <submittedName>
        <fullName evidence="2">Uncharacterized protein</fullName>
    </submittedName>
</protein>
<gene>
    <name evidence="2" type="ORF">Osc7112_1821</name>
</gene>
<keyword evidence="3" id="KW-1185">Reference proteome</keyword>
<dbReference type="AlphaFoldDB" id="K9VGC6"/>
<dbReference type="KEGG" id="oni:Osc7112_1821"/>
<dbReference type="Proteomes" id="UP000010478">
    <property type="component" value="Chromosome"/>
</dbReference>
<evidence type="ECO:0000256" key="1">
    <source>
        <dbReference type="SAM" id="MobiDB-lite"/>
    </source>
</evidence>
<organism evidence="2 3">
    <name type="scientific">Phormidium nigroviride PCC 7112</name>
    <dbReference type="NCBI Taxonomy" id="179408"/>
    <lineage>
        <taxon>Bacteria</taxon>
        <taxon>Bacillati</taxon>
        <taxon>Cyanobacteriota</taxon>
        <taxon>Cyanophyceae</taxon>
        <taxon>Oscillatoriophycideae</taxon>
        <taxon>Oscillatoriales</taxon>
        <taxon>Oscillatoriaceae</taxon>
        <taxon>Phormidium</taxon>
    </lineage>
</organism>
<sequence>MAESAQESPHVRSGGERQLHEKAGLVWVNATTI</sequence>
<evidence type="ECO:0000313" key="3">
    <source>
        <dbReference type="Proteomes" id="UP000010478"/>
    </source>
</evidence>
<reference evidence="2 3" key="1">
    <citation type="submission" date="2012-05" db="EMBL/GenBank/DDBJ databases">
        <title>Finished chromosome of genome of Oscillatoria sp. PCC 7112.</title>
        <authorList>
            <consortium name="US DOE Joint Genome Institute"/>
            <person name="Gugger M."/>
            <person name="Coursin T."/>
            <person name="Rippka R."/>
            <person name="Tandeau De Marsac N."/>
            <person name="Huntemann M."/>
            <person name="Wei C.-L."/>
            <person name="Han J."/>
            <person name="Detter J.C."/>
            <person name="Han C."/>
            <person name="Tapia R."/>
            <person name="Davenport K."/>
            <person name="Daligault H."/>
            <person name="Erkkila T."/>
            <person name="Gu W."/>
            <person name="Munk A.C.C."/>
            <person name="Teshima H."/>
            <person name="Xu Y."/>
            <person name="Chain P."/>
            <person name="Chen A."/>
            <person name="Krypides N."/>
            <person name="Mavromatis K."/>
            <person name="Markowitz V."/>
            <person name="Szeto E."/>
            <person name="Ivanova N."/>
            <person name="Mikhailova N."/>
            <person name="Ovchinnikova G."/>
            <person name="Pagani I."/>
            <person name="Pati A."/>
            <person name="Goodwin L."/>
            <person name="Peters L."/>
            <person name="Pitluck S."/>
            <person name="Woyke T."/>
            <person name="Kerfeld C."/>
        </authorList>
    </citation>
    <scope>NUCLEOTIDE SEQUENCE [LARGE SCALE GENOMIC DNA]</scope>
    <source>
        <strain evidence="2 3">PCC 7112</strain>
    </source>
</reference>
<dbReference type="EMBL" id="CP003614">
    <property type="protein sequence ID" value="AFZ06310.1"/>
    <property type="molecule type" value="Genomic_DNA"/>
</dbReference>